<reference evidence="5 6" key="1">
    <citation type="submission" date="2019-09" db="EMBL/GenBank/DDBJ databases">
        <title>FDA dAtabase for Regulatory Grade micrObial Sequences (FDA-ARGOS): Supporting development and validation of Infectious Disease Dx tests.</title>
        <authorList>
            <person name="Sciortino C."/>
            <person name="Tallon L."/>
            <person name="Sadzewicz L."/>
            <person name="Vavikolanu K."/>
            <person name="Mehta A."/>
            <person name="Aluvathingal J."/>
            <person name="Nadendla S."/>
            <person name="Nandy P."/>
            <person name="Geyer C."/>
            <person name="Yan Y."/>
            <person name="Sichtig H."/>
        </authorList>
    </citation>
    <scope>NUCLEOTIDE SEQUENCE [LARGE SCALE GENOMIC DNA]</scope>
    <source>
        <strain evidence="5 6">FDAARGOS_640</strain>
    </source>
</reference>
<evidence type="ECO:0000259" key="4">
    <source>
        <dbReference type="PROSITE" id="PS50949"/>
    </source>
</evidence>
<dbReference type="Pfam" id="PF00392">
    <property type="entry name" value="GntR"/>
    <property type="match status" value="1"/>
</dbReference>
<dbReference type="InterPro" id="IPR036390">
    <property type="entry name" value="WH_DNA-bd_sf"/>
</dbReference>
<dbReference type="CDD" id="cd07377">
    <property type="entry name" value="WHTH_GntR"/>
    <property type="match status" value="1"/>
</dbReference>
<dbReference type="PROSITE" id="PS50949">
    <property type="entry name" value="HTH_GNTR"/>
    <property type="match status" value="1"/>
</dbReference>
<dbReference type="Gene3D" id="1.20.120.530">
    <property type="entry name" value="GntR ligand-binding domain-like"/>
    <property type="match status" value="1"/>
</dbReference>
<feature type="domain" description="HTH gntR-type" evidence="4">
    <location>
        <begin position="27"/>
        <end position="94"/>
    </location>
</feature>
<dbReference type="Proteomes" id="UP000323865">
    <property type="component" value="Chromosome"/>
</dbReference>
<dbReference type="EMBL" id="CP044108">
    <property type="protein sequence ID" value="QEU12037.1"/>
    <property type="molecule type" value="Genomic_DNA"/>
</dbReference>
<dbReference type="SUPFAM" id="SSF48008">
    <property type="entry name" value="GntR ligand-binding domain-like"/>
    <property type="match status" value="1"/>
</dbReference>
<keyword evidence="3" id="KW-0804">Transcription</keyword>
<dbReference type="Gene3D" id="1.10.10.10">
    <property type="entry name" value="Winged helix-like DNA-binding domain superfamily/Winged helix DNA-binding domain"/>
    <property type="match status" value="1"/>
</dbReference>
<keyword evidence="1" id="KW-0805">Transcription regulation</keyword>
<sequence>MSCETPNMSTPGGCSMLSPEGSSCVSDAAAKTVTATLRKRIIAAQYQAGTPLREVALAKEFEFSRVPIREALRILTAEGFVETRANVGSRVAHPPFDDARELFDLRITLETSLVHDAAANFAEFSAPGAAHVERSRRLCTEIEEALAQGDQAFANRDGAGIAEANLRVHQGLADLAMRPVLSNILQQIGGRVEWLHSAHHGFTLTRDTSAWDQHKRIYELVRAGEAKGAQTLMGEHLKASRDSFLASLANLADEDR</sequence>
<protein>
    <submittedName>
        <fullName evidence="5">GntR family transcriptional regulator</fullName>
    </submittedName>
</protein>
<evidence type="ECO:0000313" key="6">
    <source>
        <dbReference type="Proteomes" id="UP000323865"/>
    </source>
</evidence>
<dbReference type="PANTHER" id="PTHR43537:SF24">
    <property type="entry name" value="GLUCONATE OPERON TRANSCRIPTIONAL REPRESSOR"/>
    <property type="match status" value="1"/>
</dbReference>
<dbReference type="SMART" id="SM00345">
    <property type="entry name" value="HTH_GNTR"/>
    <property type="match status" value="1"/>
</dbReference>
<name>A0ABX6A594_9MICO</name>
<keyword evidence="6" id="KW-1185">Reference proteome</keyword>
<dbReference type="SMART" id="SM00895">
    <property type="entry name" value="FCD"/>
    <property type="match status" value="1"/>
</dbReference>
<dbReference type="InterPro" id="IPR011711">
    <property type="entry name" value="GntR_C"/>
</dbReference>
<dbReference type="PANTHER" id="PTHR43537">
    <property type="entry name" value="TRANSCRIPTIONAL REGULATOR, GNTR FAMILY"/>
    <property type="match status" value="1"/>
</dbReference>
<organism evidence="5 6">
    <name type="scientific">Dermabacter vaginalis</name>
    <dbReference type="NCBI Taxonomy" id="1630135"/>
    <lineage>
        <taxon>Bacteria</taxon>
        <taxon>Bacillati</taxon>
        <taxon>Actinomycetota</taxon>
        <taxon>Actinomycetes</taxon>
        <taxon>Micrococcales</taxon>
        <taxon>Dermabacteraceae</taxon>
        <taxon>Dermabacter</taxon>
    </lineage>
</organism>
<keyword evidence="2" id="KW-0238">DNA-binding</keyword>
<evidence type="ECO:0000256" key="2">
    <source>
        <dbReference type="ARBA" id="ARBA00023125"/>
    </source>
</evidence>
<evidence type="ECO:0000256" key="3">
    <source>
        <dbReference type="ARBA" id="ARBA00023163"/>
    </source>
</evidence>
<evidence type="ECO:0000313" key="5">
    <source>
        <dbReference type="EMBL" id="QEU12037.1"/>
    </source>
</evidence>
<dbReference type="InterPro" id="IPR000524">
    <property type="entry name" value="Tscrpt_reg_HTH_GntR"/>
</dbReference>
<dbReference type="SUPFAM" id="SSF46785">
    <property type="entry name" value="Winged helix' DNA-binding domain"/>
    <property type="match status" value="1"/>
</dbReference>
<dbReference type="InterPro" id="IPR036388">
    <property type="entry name" value="WH-like_DNA-bd_sf"/>
</dbReference>
<evidence type="ECO:0000256" key="1">
    <source>
        <dbReference type="ARBA" id="ARBA00023015"/>
    </source>
</evidence>
<dbReference type="InterPro" id="IPR008920">
    <property type="entry name" value="TF_FadR/GntR_C"/>
</dbReference>
<dbReference type="Pfam" id="PF07729">
    <property type="entry name" value="FCD"/>
    <property type="match status" value="1"/>
</dbReference>
<accession>A0ABX6A594</accession>
<gene>
    <name evidence="5" type="ORF">FOB48_06800</name>
</gene>
<proteinExistence type="predicted"/>